<comment type="similarity">
    <text evidence="1">Belongs to the sigma-70 factor family. ECF subfamily.</text>
</comment>
<dbReference type="InterPro" id="IPR013249">
    <property type="entry name" value="RNA_pol_sigma70_r4_t2"/>
</dbReference>
<dbReference type="InterPro" id="IPR007627">
    <property type="entry name" value="RNA_pol_sigma70_r2"/>
</dbReference>
<dbReference type="NCBIfam" id="TIGR02937">
    <property type="entry name" value="sigma70-ECF"/>
    <property type="match status" value="1"/>
</dbReference>
<evidence type="ECO:0000256" key="2">
    <source>
        <dbReference type="ARBA" id="ARBA00023015"/>
    </source>
</evidence>
<dbReference type="SUPFAM" id="SSF88946">
    <property type="entry name" value="Sigma2 domain of RNA polymerase sigma factors"/>
    <property type="match status" value="1"/>
</dbReference>
<dbReference type="InterPro" id="IPR013325">
    <property type="entry name" value="RNA_pol_sigma_r2"/>
</dbReference>
<evidence type="ECO:0000313" key="8">
    <source>
        <dbReference type="Proteomes" id="UP001056500"/>
    </source>
</evidence>
<keyword evidence="8" id="KW-1185">Reference proteome</keyword>
<evidence type="ECO:0000256" key="1">
    <source>
        <dbReference type="ARBA" id="ARBA00010641"/>
    </source>
</evidence>
<feature type="domain" description="RNA polymerase sigma-70 region 2" evidence="5">
    <location>
        <begin position="23"/>
        <end position="88"/>
    </location>
</feature>
<evidence type="ECO:0000256" key="3">
    <source>
        <dbReference type="ARBA" id="ARBA00023082"/>
    </source>
</evidence>
<keyword evidence="3" id="KW-0731">Sigma factor</keyword>
<sequence length="171" mass="19872">MNLEQLVSAAQHGDDDAFYQLMLMHKDKLYRVAYAFLRSEQDALEALQEVTYRAYVKLPKLKQPSYVSSWLTRIMIHLCIDEQNRKKRWSGSEAVGEPASQDHADMSDIRLQVEDAIERLSHVHRQIIILKYFEDLTIREIAATLGHPEGTIKTWLHKALLILREDLGKGW</sequence>
<dbReference type="CDD" id="cd06171">
    <property type="entry name" value="Sigma70_r4"/>
    <property type="match status" value="1"/>
</dbReference>
<gene>
    <name evidence="7" type="ORF">NDK47_16665</name>
</gene>
<dbReference type="Pfam" id="PF04542">
    <property type="entry name" value="Sigma70_r2"/>
    <property type="match status" value="1"/>
</dbReference>
<evidence type="ECO:0000313" key="7">
    <source>
        <dbReference type="EMBL" id="USG63798.1"/>
    </source>
</evidence>
<dbReference type="Gene3D" id="1.10.10.10">
    <property type="entry name" value="Winged helix-like DNA-binding domain superfamily/Winged helix DNA-binding domain"/>
    <property type="match status" value="1"/>
</dbReference>
<dbReference type="SUPFAM" id="SSF88659">
    <property type="entry name" value="Sigma3 and sigma4 domains of RNA polymerase sigma factors"/>
    <property type="match status" value="1"/>
</dbReference>
<dbReference type="EMBL" id="CP098755">
    <property type="protein sequence ID" value="USG63798.1"/>
    <property type="molecule type" value="Genomic_DNA"/>
</dbReference>
<reference evidence="7" key="1">
    <citation type="submission" date="2022-06" db="EMBL/GenBank/DDBJ databases">
        <title>Genome sequencing of Brevibacillus sp. BB3-R1.</title>
        <authorList>
            <person name="Heo J."/>
            <person name="Lee D."/>
            <person name="Won M."/>
            <person name="Han B.-H."/>
            <person name="Hong S.-B."/>
            <person name="Kwon S.-W."/>
        </authorList>
    </citation>
    <scope>NUCLEOTIDE SEQUENCE</scope>
    <source>
        <strain evidence="7">BB3-R1</strain>
    </source>
</reference>
<dbReference type="PANTHER" id="PTHR43133:SF51">
    <property type="entry name" value="RNA POLYMERASE SIGMA FACTOR"/>
    <property type="match status" value="1"/>
</dbReference>
<name>A0ABY4W9R7_9BACL</name>
<organism evidence="7 8">
    <name type="scientific">Brevibacillus ruminantium</name>
    <dbReference type="NCBI Taxonomy" id="2950604"/>
    <lineage>
        <taxon>Bacteria</taxon>
        <taxon>Bacillati</taxon>
        <taxon>Bacillota</taxon>
        <taxon>Bacilli</taxon>
        <taxon>Bacillales</taxon>
        <taxon>Paenibacillaceae</taxon>
        <taxon>Brevibacillus</taxon>
    </lineage>
</organism>
<dbReference type="InterPro" id="IPR014284">
    <property type="entry name" value="RNA_pol_sigma-70_dom"/>
</dbReference>
<evidence type="ECO:0000259" key="5">
    <source>
        <dbReference type="Pfam" id="PF04542"/>
    </source>
</evidence>
<feature type="domain" description="RNA polymerase sigma factor 70 region 4 type 2" evidence="6">
    <location>
        <begin position="111"/>
        <end position="161"/>
    </location>
</feature>
<dbReference type="Pfam" id="PF08281">
    <property type="entry name" value="Sigma70_r4_2"/>
    <property type="match status" value="1"/>
</dbReference>
<dbReference type="InterPro" id="IPR013324">
    <property type="entry name" value="RNA_pol_sigma_r3/r4-like"/>
</dbReference>
<protein>
    <submittedName>
        <fullName evidence="7">RNA polymerase sigma factor</fullName>
    </submittedName>
</protein>
<dbReference type="InterPro" id="IPR036388">
    <property type="entry name" value="WH-like_DNA-bd_sf"/>
</dbReference>
<dbReference type="InterPro" id="IPR039425">
    <property type="entry name" value="RNA_pol_sigma-70-like"/>
</dbReference>
<dbReference type="PANTHER" id="PTHR43133">
    <property type="entry name" value="RNA POLYMERASE ECF-TYPE SIGMA FACTO"/>
    <property type="match status" value="1"/>
</dbReference>
<dbReference type="RefSeq" id="WP_251870877.1">
    <property type="nucleotide sequence ID" value="NZ_CP098755.1"/>
</dbReference>
<dbReference type="Proteomes" id="UP001056500">
    <property type="component" value="Chromosome"/>
</dbReference>
<accession>A0ABY4W9R7</accession>
<proteinExistence type="inferred from homology"/>
<keyword evidence="4" id="KW-0804">Transcription</keyword>
<dbReference type="Gene3D" id="1.10.1740.10">
    <property type="match status" value="1"/>
</dbReference>
<evidence type="ECO:0000256" key="4">
    <source>
        <dbReference type="ARBA" id="ARBA00023163"/>
    </source>
</evidence>
<keyword evidence="2" id="KW-0805">Transcription regulation</keyword>
<evidence type="ECO:0000259" key="6">
    <source>
        <dbReference type="Pfam" id="PF08281"/>
    </source>
</evidence>